<evidence type="ECO:0000313" key="3">
    <source>
        <dbReference type="EMBL" id="QDU87519.1"/>
    </source>
</evidence>
<dbReference type="SUPFAM" id="SSF47598">
    <property type="entry name" value="Ribbon-helix-helix"/>
    <property type="match status" value="1"/>
</dbReference>
<dbReference type="PANTHER" id="PTHR35401:SF2">
    <property type="entry name" value="ABC-TYPE TRANSPORT SYSTEM"/>
    <property type="match status" value="1"/>
</dbReference>
<dbReference type="PANTHER" id="PTHR35401">
    <property type="entry name" value="COPG FAMILY HELIX-TURN-HELIX PROTEIN-RELATED-RELATED"/>
    <property type="match status" value="1"/>
</dbReference>
<gene>
    <name evidence="3" type="ORF">Pla175_08810</name>
</gene>
<evidence type="ECO:0000313" key="4">
    <source>
        <dbReference type="Proteomes" id="UP000317429"/>
    </source>
</evidence>
<protein>
    <recommendedName>
        <fullName evidence="5">DUF1778 domain-containing protein</fullName>
    </recommendedName>
</protein>
<dbReference type="InterPro" id="IPR010985">
    <property type="entry name" value="Ribbon_hlx_hlx"/>
</dbReference>
<organism evidence="3 4">
    <name type="scientific">Pirellulimonas nuda</name>
    <dbReference type="NCBI Taxonomy" id="2528009"/>
    <lineage>
        <taxon>Bacteria</taxon>
        <taxon>Pseudomonadati</taxon>
        <taxon>Planctomycetota</taxon>
        <taxon>Planctomycetia</taxon>
        <taxon>Pirellulales</taxon>
        <taxon>Lacipirellulaceae</taxon>
        <taxon>Pirellulimonas</taxon>
    </lineage>
</organism>
<accession>A0A518D7S8</accession>
<evidence type="ECO:0008006" key="5">
    <source>
        <dbReference type="Google" id="ProtNLM"/>
    </source>
</evidence>
<dbReference type="Proteomes" id="UP000317429">
    <property type="component" value="Chromosome"/>
</dbReference>
<name>A0A518D7S8_9BACT</name>
<dbReference type="KEGG" id="pnd:Pla175_08810"/>
<dbReference type="GO" id="GO:0006355">
    <property type="term" value="P:regulation of DNA-templated transcription"/>
    <property type="evidence" value="ECO:0007669"/>
    <property type="project" value="InterPro"/>
</dbReference>
<comment type="similarity">
    <text evidence="2">Belongs to the TacA antitoxin family.</text>
</comment>
<dbReference type="InterPro" id="IPR014795">
    <property type="entry name" value="TacA_1-like"/>
</dbReference>
<dbReference type="Gene3D" id="1.20.5.780">
    <property type="entry name" value="Single helix bin"/>
    <property type="match status" value="1"/>
</dbReference>
<evidence type="ECO:0000256" key="2">
    <source>
        <dbReference type="ARBA" id="ARBA00049988"/>
    </source>
</evidence>
<dbReference type="AlphaFoldDB" id="A0A518D7S8"/>
<keyword evidence="1" id="KW-1277">Toxin-antitoxin system</keyword>
<sequence>MSAPESKTARLEARLPESVYDLLRSAAALQGRSVSDFVVSSARAAAEQAIANHDLIRLSLKDQQRFAEALLAPAKPVAALKRAAKNRRKLIEPS</sequence>
<dbReference type="OrthoDB" id="5689325at2"/>
<dbReference type="EMBL" id="CP036291">
    <property type="protein sequence ID" value="QDU87519.1"/>
    <property type="molecule type" value="Genomic_DNA"/>
</dbReference>
<reference evidence="3 4" key="1">
    <citation type="submission" date="2019-02" db="EMBL/GenBank/DDBJ databases">
        <title>Deep-cultivation of Planctomycetes and their phenomic and genomic characterization uncovers novel biology.</title>
        <authorList>
            <person name="Wiegand S."/>
            <person name="Jogler M."/>
            <person name="Boedeker C."/>
            <person name="Pinto D."/>
            <person name="Vollmers J."/>
            <person name="Rivas-Marin E."/>
            <person name="Kohn T."/>
            <person name="Peeters S.H."/>
            <person name="Heuer A."/>
            <person name="Rast P."/>
            <person name="Oberbeckmann S."/>
            <person name="Bunk B."/>
            <person name="Jeske O."/>
            <person name="Meyerdierks A."/>
            <person name="Storesund J.E."/>
            <person name="Kallscheuer N."/>
            <person name="Luecker S."/>
            <person name="Lage O.M."/>
            <person name="Pohl T."/>
            <person name="Merkel B.J."/>
            <person name="Hornburger P."/>
            <person name="Mueller R.-W."/>
            <person name="Bruemmer F."/>
            <person name="Labrenz M."/>
            <person name="Spormann A.M."/>
            <person name="Op den Camp H."/>
            <person name="Overmann J."/>
            <person name="Amann R."/>
            <person name="Jetten M.S.M."/>
            <person name="Mascher T."/>
            <person name="Medema M.H."/>
            <person name="Devos D.P."/>
            <person name="Kaster A.-K."/>
            <person name="Ovreas L."/>
            <person name="Rohde M."/>
            <person name="Galperin M.Y."/>
            <person name="Jogler C."/>
        </authorList>
    </citation>
    <scope>NUCLEOTIDE SEQUENCE [LARGE SCALE GENOMIC DNA]</scope>
    <source>
        <strain evidence="3 4">Pla175</strain>
    </source>
</reference>
<evidence type="ECO:0000256" key="1">
    <source>
        <dbReference type="ARBA" id="ARBA00022649"/>
    </source>
</evidence>
<dbReference type="RefSeq" id="WP_145281480.1">
    <property type="nucleotide sequence ID" value="NZ_CP036291.1"/>
</dbReference>
<keyword evidence="4" id="KW-1185">Reference proteome</keyword>
<dbReference type="Pfam" id="PF08681">
    <property type="entry name" value="TacA1"/>
    <property type="match status" value="1"/>
</dbReference>
<proteinExistence type="inferred from homology"/>